<dbReference type="EMBL" id="KZ819664">
    <property type="protein sequence ID" value="PWN28804.1"/>
    <property type="molecule type" value="Genomic_DNA"/>
</dbReference>
<sequence length="374" mass="40663">MPPAIVGASSSSVAKMSCAVVASTRRAARQAGKNALPSSSRAPPTARHFSSSSQIAGPSSSPGAQQTSLDPSEIAHFTRLSSTWWDPHGELGLLHKMNKGRVQFLKEKVLEVEGWERAQRSDRGEEMMRPEEEQRWSSAWLRGKKVLDVGCGGGLLSESLARLGANVHGIDATSTNIGIALAHASRDPSLSQSPNLTYTHTTAESLLPQHQEQYDVVASVEVLEHVSNPAAFLRSLDALLKPGGHLLLSTINRNVLSWVLTIGVAEKLSRLVSPGTHDWGKFVRPEELEGFIEEKLGWVQSGEKASPSPSASKPSLHATADLPVSKRLRLETRGIVYDPLIADWRVLDRAGWMQRSGWGQGCNYLLWARKPLTA</sequence>
<dbReference type="STRING" id="1569628.A0A316UUY1"/>
<evidence type="ECO:0000313" key="7">
    <source>
        <dbReference type="EMBL" id="PWN28804.1"/>
    </source>
</evidence>
<dbReference type="UniPathway" id="UPA00232"/>
<keyword evidence="2 5" id="KW-0808">Transferase</keyword>
<keyword evidence="4 5" id="KW-0949">S-adenosyl-L-methionine</keyword>
<dbReference type="AlphaFoldDB" id="A0A316UUY1"/>
<evidence type="ECO:0000256" key="3">
    <source>
        <dbReference type="ARBA" id="ARBA00022688"/>
    </source>
</evidence>
<comment type="similarity">
    <text evidence="5">Belongs to the class I-like SAM-binding methyltransferase superfamily. UbiG/COQ3 family.</text>
</comment>
<dbReference type="Pfam" id="PF13489">
    <property type="entry name" value="Methyltransf_23"/>
    <property type="match status" value="1"/>
</dbReference>
<dbReference type="InterPro" id="IPR029063">
    <property type="entry name" value="SAM-dependent_MTases_sf"/>
</dbReference>
<evidence type="ECO:0000256" key="5">
    <source>
        <dbReference type="HAMAP-Rule" id="MF_03190"/>
    </source>
</evidence>
<reference evidence="7 8" key="1">
    <citation type="journal article" date="2018" name="Mol. Biol. Evol.">
        <title>Broad Genomic Sampling Reveals a Smut Pathogenic Ancestry of the Fungal Clade Ustilaginomycotina.</title>
        <authorList>
            <person name="Kijpornyongpan T."/>
            <person name="Mondo S.J."/>
            <person name="Barry K."/>
            <person name="Sandor L."/>
            <person name="Lee J."/>
            <person name="Lipzen A."/>
            <person name="Pangilinan J."/>
            <person name="LaButti K."/>
            <person name="Hainaut M."/>
            <person name="Henrissat B."/>
            <person name="Grigoriev I.V."/>
            <person name="Spatafora J.W."/>
            <person name="Aime M.C."/>
        </authorList>
    </citation>
    <scope>NUCLEOTIDE SEQUENCE [LARGE SCALE GENOMIC DNA]</scope>
    <source>
        <strain evidence="7 8">MCA 5214</strain>
    </source>
</reference>
<feature type="binding site" evidence="5">
    <location>
        <position position="150"/>
    </location>
    <ligand>
        <name>S-adenosyl-L-methionine</name>
        <dbReference type="ChEBI" id="CHEBI:59789"/>
    </ligand>
</feature>
<dbReference type="PANTHER" id="PTHR43464">
    <property type="entry name" value="METHYLTRANSFERASE"/>
    <property type="match status" value="1"/>
</dbReference>
<keyword evidence="5" id="KW-0460">Magnesium</keyword>
<dbReference type="CDD" id="cd02440">
    <property type="entry name" value="AdoMet_MTases"/>
    <property type="match status" value="1"/>
</dbReference>
<feature type="compositionally biased region" description="Low complexity" evidence="6">
    <location>
        <begin position="50"/>
        <end position="64"/>
    </location>
</feature>
<gene>
    <name evidence="5" type="primary">COQ3</name>
    <name evidence="7" type="ORF">BDZ90DRAFT_230810</name>
</gene>
<dbReference type="PANTHER" id="PTHR43464:SF19">
    <property type="entry name" value="UBIQUINONE BIOSYNTHESIS O-METHYLTRANSFERASE, MITOCHONDRIAL"/>
    <property type="match status" value="1"/>
</dbReference>
<dbReference type="Proteomes" id="UP000245884">
    <property type="component" value="Unassembled WGS sequence"/>
</dbReference>
<keyword evidence="3 5" id="KW-0831">Ubiquinone biosynthesis</keyword>
<keyword evidence="5" id="KW-0999">Mitochondrion inner membrane</keyword>
<dbReference type="InterPro" id="IPR010233">
    <property type="entry name" value="UbiG_MeTrfase"/>
</dbReference>
<feature type="region of interest" description="Disordered" evidence="6">
    <location>
        <begin position="23"/>
        <end position="69"/>
    </location>
</feature>
<name>A0A316UUY1_9BASI</name>
<dbReference type="GO" id="GO:0061542">
    <property type="term" value="F:3-demethylubiquinol 3-O-methyltransferase activity"/>
    <property type="evidence" value="ECO:0007669"/>
    <property type="project" value="UniProtKB-UniRule"/>
</dbReference>
<dbReference type="EC" id="2.1.1.114" evidence="5"/>
<dbReference type="GO" id="GO:0120537">
    <property type="term" value="F:3-demethylubiquinone 3-O-methyltransferase activity"/>
    <property type="evidence" value="ECO:0007669"/>
    <property type="project" value="RHEA"/>
</dbReference>
<dbReference type="GO" id="GO:0032259">
    <property type="term" value="P:methylation"/>
    <property type="evidence" value="ECO:0007669"/>
    <property type="project" value="UniProtKB-KW"/>
</dbReference>
<evidence type="ECO:0000256" key="1">
    <source>
        <dbReference type="ARBA" id="ARBA00022603"/>
    </source>
</evidence>
<feature type="binding site" evidence="5">
    <location>
        <position position="220"/>
    </location>
    <ligand>
        <name>S-adenosyl-L-methionine</name>
        <dbReference type="ChEBI" id="CHEBI:59789"/>
    </ligand>
</feature>
<feature type="binding site" evidence="5">
    <location>
        <position position="224"/>
    </location>
    <ligand>
        <name>Mg(2+)</name>
        <dbReference type="ChEBI" id="CHEBI:18420"/>
    </ligand>
</feature>
<dbReference type="GO" id="GO:0010420">
    <property type="term" value="F:polyprenyldihydroxybenzoate methyltransferase activity"/>
    <property type="evidence" value="ECO:0007669"/>
    <property type="project" value="UniProtKB-UniRule"/>
</dbReference>
<comment type="catalytic activity">
    <reaction evidence="5">
        <text>a 3,4-dihydroxy-5-(all-trans-polyprenyl)benzoate + S-adenosyl-L-methionine = a 4-hydroxy-3-methoxy-5-(all-trans-polyprenyl)benzoate + S-adenosyl-L-homocysteine + H(+)</text>
        <dbReference type="Rhea" id="RHEA:44452"/>
        <dbReference type="Rhea" id="RHEA-COMP:10930"/>
        <dbReference type="Rhea" id="RHEA-COMP:10931"/>
        <dbReference type="ChEBI" id="CHEBI:15378"/>
        <dbReference type="ChEBI" id="CHEBI:57856"/>
        <dbReference type="ChEBI" id="CHEBI:59789"/>
        <dbReference type="ChEBI" id="CHEBI:64694"/>
        <dbReference type="ChEBI" id="CHEBI:84443"/>
        <dbReference type="EC" id="2.1.1.114"/>
    </reaction>
</comment>
<feature type="binding site" evidence="5">
    <location>
        <position position="221"/>
    </location>
    <ligand>
        <name>Mg(2+)</name>
        <dbReference type="ChEBI" id="CHEBI:18420"/>
    </ligand>
</feature>
<dbReference type="HAMAP" id="MF_00472">
    <property type="entry name" value="UbiG"/>
    <property type="match status" value="1"/>
</dbReference>
<feature type="binding site" evidence="5">
    <location>
        <position position="225"/>
    </location>
    <ligand>
        <name>Mg(2+)</name>
        <dbReference type="ChEBI" id="CHEBI:18420"/>
    </ligand>
</feature>
<dbReference type="GO" id="GO:0031314">
    <property type="term" value="C:extrinsic component of mitochondrial inner membrane"/>
    <property type="evidence" value="ECO:0007669"/>
    <property type="project" value="UniProtKB-UniRule"/>
</dbReference>
<dbReference type="NCBIfam" id="TIGR01983">
    <property type="entry name" value="UbiG"/>
    <property type="match status" value="1"/>
</dbReference>
<keyword evidence="5" id="KW-0496">Mitochondrion</keyword>
<keyword evidence="5" id="KW-0472">Membrane</keyword>
<comment type="cofactor">
    <cofactor evidence="5">
        <name>Mg(2+)</name>
        <dbReference type="ChEBI" id="CHEBI:18420"/>
    </cofactor>
</comment>
<comment type="function">
    <text evidence="5">O-methyltransferase required for two non-consecutive steps during ubiquinone biosynthesis. Catalyzes the 2 O-methylation of 3,4-dihydroxy-5-(all-trans-polyprenyl)benzoic acid into 4-hydroxy-3-methoxy-5-(all-trans-polyprenyl)benzoic acid. Also catalyzes the last step of ubiquinone biosynthesis by mediating methylation of 3-demethylubiquinone into ubiquinone. Also able to mediate the methylation of 3-demethylubiquinol into ubiquinol.</text>
</comment>
<dbReference type="Gene3D" id="3.40.50.150">
    <property type="entry name" value="Vaccinia Virus protein VP39"/>
    <property type="match status" value="1"/>
</dbReference>
<protein>
    <recommendedName>
        <fullName evidence="5">Ubiquinone biosynthesis O-methyltransferase, mitochondrial</fullName>
    </recommendedName>
    <alternativeName>
        <fullName evidence="5">3-demethylubiquinol 3-O-methyltransferase</fullName>
        <ecNumber evidence="5">2.1.1.64</ecNumber>
    </alternativeName>
    <alternativeName>
        <fullName evidence="5">3-demethylubiquinone 3-O-methyltransferase</fullName>
        <ecNumber evidence="5">2.1.1.-</ecNumber>
    </alternativeName>
    <alternativeName>
        <fullName evidence="5">Polyprenyldihydroxybenzoate methyltransferase</fullName>
        <ecNumber evidence="5">2.1.1.114</ecNumber>
    </alternativeName>
</protein>
<comment type="subcellular location">
    <subcellularLocation>
        <location evidence="5">Mitochondrion inner membrane</location>
        <topology evidence="5">Peripheral membrane protein</topology>
        <orientation evidence="5">Matrix side</orientation>
    </subcellularLocation>
</comment>
<keyword evidence="1 5" id="KW-0489">Methyltransferase</keyword>
<dbReference type="GO" id="GO:0046872">
    <property type="term" value="F:metal ion binding"/>
    <property type="evidence" value="ECO:0007669"/>
    <property type="project" value="UniProtKB-KW"/>
</dbReference>
<dbReference type="EC" id="2.1.1.64" evidence="5"/>
<keyword evidence="5" id="KW-0479">Metal-binding</keyword>
<dbReference type="OrthoDB" id="3265906at2759"/>
<keyword evidence="7" id="KW-0830">Ubiquinone</keyword>
<comment type="catalytic activity">
    <reaction evidence="5">
        <text>a 3-demethylubiquinone + S-adenosyl-L-methionine = a ubiquinone + S-adenosyl-L-homocysteine</text>
        <dbReference type="Rhea" id="RHEA:81215"/>
        <dbReference type="Rhea" id="RHEA-COMP:9565"/>
        <dbReference type="Rhea" id="RHEA-COMP:19654"/>
        <dbReference type="ChEBI" id="CHEBI:16389"/>
        <dbReference type="ChEBI" id="CHEBI:57856"/>
        <dbReference type="ChEBI" id="CHEBI:59789"/>
        <dbReference type="ChEBI" id="CHEBI:231825"/>
    </reaction>
</comment>
<dbReference type="EC" id="2.1.1.-" evidence="5"/>
<comment type="catalytic activity">
    <reaction evidence="5">
        <text>a 3-demethylubiquinol + S-adenosyl-L-methionine = a ubiquinol + S-adenosyl-L-homocysteine + H(+)</text>
        <dbReference type="Rhea" id="RHEA:44380"/>
        <dbReference type="Rhea" id="RHEA-COMP:9566"/>
        <dbReference type="Rhea" id="RHEA-COMP:10914"/>
        <dbReference type="ChEBI" id="CHEBI:15378"/>
        <dbReference type="ChEBI" id="CHEBI:17976"/>
        <dbReference type="ChEBI" id="CHEBI:57856"/>
        <dbReference type="ChEBI" id="CHEBI:59789"/>
        <dbReference type="ChEBI" id="CHEBI:84422"/>
        <dbReference type="EC" id="2.1.1.64"/>
    </reaction>
</comment>
<evidence type="ECO:0000256" key="4">
    <source>
        <dbReference type="ARBA" id="ARBA00022691"/>
    </source>
</evidence>
<evidence type="ECO:0000313" key="8">
    <source>
        <dbReference type="Proteomes" id="UP000245884"/>
    </source>
</evidence>
<dbReference type="SUPFAM" id="SSF53335">
    <property type="entry name" value="S-adenosyl-L-methionine-dependent methyltransferases"/>
    <property type="match status" value="1"/>
</dbReference>
<accession>A0A316UUY1</accession>
<proteinExistence type="inferred from homology"/>
<feature type="binding site" evidence="5">
    <location>
        <position position="101"/>
    </location>
    <ligand>
        <name>S-adenosyl-L-methionine</name>
        <dbReference type="ChEBI" id="CHEBI:59789"/>
    </ligand>
</feature>
<comment type="pathway">
    <text evidence="5">Cofactor biosynthesis; ubiquinone biosynthesis.</text>
</comment>
<feature type="binding site" evidence="5">
    <location>
        <position position="171"/>
    </location>
    <ligand>
        <name>S-adenosyl-L-methionine</name>
        <dbReference type="ChEBI" id="CHEBI:59789"/>
    </ligand>
</feature>
<comment type="subunit">
    <text evidence="5">Component of a multi-subunit COQ enzyme complex, composed of at least COQ3, COQ4, COQ5, COQ6, COQ7 and COQ9.</text>
</comment>
<keyword evidence="8" id="KW-1185">Reference proteome</keyword>
<evidence type="ECO:0000256" key="6">
    <source>
        <dbReference type="SAM" id="MobiDB-lite"/>
    </source>
</evidence>
<organism evidence="7 8">
    <name type="scientific">Jaminaea rosea</name>
    <dbReference type="NCBI Taxonomy" id="1569628"/>
    <lineage>
        <taxon>Eukaryota</taxon>
        <taxon>Fungi</taxon>
        <taxon>Dikarya</taxon>
        <taxon>Basidiomycota</taxon>
        <taxon>Ustilaginomycotina</taxon>
        <taxon>Exobasidiomycetes</taxon>
        <taxon>Microstromatales</taxon>
        <taxon>Microstromatales incertae sedis</taxon>
        <taxon>Jaminaea</taxon>
    </lineage>
</organism>
<evidence type="ECO:0000256" key="2">
    <source>
        <dbReference type="ARBA" id="ARBA00022679"/>
    </source>
</evidence>